<dbReference type="RefSeq" id="WP_085620161.1">
    <property type="nucleotide sequence ID" value="NZ_JBLXHE010000012.1"/>
</dbReference>
<organism evidence="1 2">
    <name type="scientific">Thalassospira alkalitolerans</name>
    <dbReference type="NCBI Taxonomy" id="1293890"/>
    <lineage>
        <taxon>Bacteria</taxon>
        <taxon>Pseudomonadati</taxon>
        <taxon>Pseudomonadota</taxon>
        <taxon>Alphaproteobacteria</taxon>
        <taxon>Rhodospirillales</taxon>
        <taxon>Thalassospiraceae</taxon>
        <taxon>Thalassospira</taxon>
    </lineage>
</organism>
<evidence type="ECO:0000313" key="2">
    <source>
        <dbReference type="Proteomes" id="UP000193396"/>
    </source>
</evidence>
<gene>
    <name evidence="1" type="ORF">TALK_16075</name>
</gene>
<accession>A0A1Y2L8K7</accession>
<evidence type="ECO:0000313" key="1">
    <source>
        <dbReference type="EMBL" id="OSQ46711.1"/>
    </source>
</evidence>
<keyword evidence="2" id="KW-1185">Reference proteome</keyword>
<dbReference type="EMBL" id="JFKB01000011">
    <property type="protein sequence ID" value="OSQ46711.1"/>
    <property type="molecule type" value="Genomic_DNA"/>
</dbReference>
<reference evidence="1 2" key="1">
    <citation type="submission" date="2014-03" db="EMBL/GenBank/DDBJ databases">
        <title>The draft genome sequence of Thalassospira alkalitolerans JCM 18968.</title>
        <authorList>
            <person name="Lai Q."/>
            <person name="Shao Z."/>
        </authorList>
    </citation>
    <scope>NUCLEOTIDE SEQUENCE [LARGE SCALE GENOMIC DNA]</scope>
    <source>
        <strain evidence="1 2">JCM 18968</strain>
    </source>
</reference>
<comment type="caution">
    <text evidence="1">The sequence shown here is derived from an EMBL/GenBank/DDBJ whole genome shotgun (WGS) entry which is preliminary data.</text>
</comment>
<name>A0A1Y2L8K7_9PROT</name>
<proteinExistence type="predicted"/>
<protein>
    <submittedName>
        <fullName evidence="1">Uncharacterized protein</fullName>
    </submittedName>
</protein>
<dbReference type="AlphaFoldDB" id="A0A1Y2L8K7"/>
<sequence>MELSQLPPACVSPVPCLSLAAQYFNMKGESAATVLVFSADSDVFYAAHHQPLIICDKNQHRKGYFFHQVESFLTFLCERPLYQGWLPAYISPVRHTVH</sequence>
<dbReference type="Proteomes" id="UP000193396">
    <property type="component" value="Unassembled WGS sequence"/>
</dbReference>